<evidence type="ECO:0000313" key="10">
    <source>
        <dbReference type="Proteomes" id="UP000236884"/>
    </source>
</evidence>
<dbReference type="Proteomes" id="UP000236884">
    <property type="component" value="Chromosome"/>
</dbReference>
<proteinExistence type="inferred from homology"/>
<organism evidence="9 10">
    <name type="scientific">Variibacter gotjawalensis</name>
    <dbReference type="NCBI Taxonomy" id="1333996"/>
    <lineage>
        <taxon>Bacteria</taxon>
        <taxon>Pseudomonadati</taxon>
        <taxon>Pseudomonadota</taxon>
        <taxon>Alphaproteobacteria</taxon>
        <taxon>Hyphomicrobiales</taxon>
        <taxon>Nitrobacteraceae</taxon>
        <taxon>Variibacter</taxon>
    </lineage>
</organism>
<dbReference type="OrthoDB" id="9761969at2"/>
<dbReference type="PROSITE" id="PS51462">
    <property type="entry name" value="NUDIX"/>
    <property type="match status" value="1"/>
</dbReference>
<dbReference type="PROSITE" id="PS00893">
    <property type="entry name" value="NUDIX_BOX"/>
    <property type="match status" value="1"/>
</dbReference>
<comment type="cofactor">
    <cofactor evidence="1">
        <name>Mn(2+)</name>
        <dbReference type="ChEBI" id="CHEBI:29035"/>
    </cofactor>
</comment>
<comment type="similarity">
    <text evidence="7">Belongs to the Nudix hydrolase family.</text>
</comment>
<dbReference type="Gene3D" id="3.90.79.10">
    <property type="entry name" value="Nucleoside Triphosphate Pyrophosphohydrolase"/>
    <property type="match status" value="1"/>
</dbReference>
<feature type="domain" description="Nudix hydrolase" evidence="8">
    <location>
        <begin position="31"/>
        <end position="190"/>
    </location>
</feature>
<dbReference type="InterPro" id="IPR020084">
    <property type="entry name" value="NUDIX_hydrolase_CS"/>
</dbReference>
<evidence type="ECO:0000259" key="8">
    <source>
        <dbReference type="PROSITE" id="PS51462"/>
    </source>
</evidence>
<evidence type="ECO:0000256" key="7">
    <source>
        <dbReference type="RuleBase" id="RU003476"/>
    </source>
</evidence>
<keyword evidence="6" id="KW-0464">Manganese</keyword>
<dbReference type="InterPro" id="IPR020476">
    <property type="entry name" value="Nudix_hydrolase"/>
</dbReference>
<dbReference type="PRINTS" id="PR00502">
    <property type="entry name" value="NUDIXFAMILY"/>
</dbReference>
<evidence type="ECO:0000256" key="5">
    <source>
        <dbReference type="ARBA" id="ARBA00022842"/>
    </source>
</evidence>
<accession>A0A0S3PQX6</accession>
<keyword evidence="4 7" id="KW-0378">Hydrolase</keyword>
<evidence type="ECO:0000313" key="9">
    <source>
        <dbReference type="EMBL" id="BAT58363.1"/>
    </source>
</evidence>
<dbReference type="PANTHER" id="PTHR12992:SF11">
    <property type="entry name" value="MITOCHONDRIAL COENZYME A DIPHOSPHATASE NUDT8"/>
    <property type="match status" value="1"/>
</dbReference>
<dbReference type="Pfam" id="PF00293">
    <property type="entry name" value="NUDIX"/>
    <property type="match status" value="1"/>
</dbReference>
<dbReference type="PANTHER" id="PTHR12992">
    <property type="entry name" value="NUDIX HYDROLASE"/>
    <property type="match status" value="1"/>
</dbReference>
<dbReference type="GO" id="GO:0046872">
    <property type="term" value="F:metal ion binding"/>
    <property type="evidence" value="ECO:0007669"/>
    <property type="project" value="UniProtKB-KW"/>
</dbReference>
<evidence type="ECO:0000256" key="6">
    <source>
        <dbReference type="ARBA" id="ARBA00023211"/>
    </source>
</evidence>
<keyword evidence="10" id="KW-1185">Reference proteome</keyword>
<gene>
    <name evidence="9" type="ORF">GJW-30_1_00887</name>
</gene>
<dbReference type="EMBL" id="AP014946">
    <property type="protein sequence ID" value="BAT58363.1"/>
    <property type="molecule type" value="Genomic_DNA"/>
</dbReference>
<dbReference type="InterPro" id="IPR045121">
    <property type="entry name" value="CoAse"/>
</dbReference>
<comment type="cofactor">
    <cofactor evidence="2">
        <name>Mg(2+)</name>
        <dbReference type="ChEBI" id="CHEBI:18420"/>
    </cofactor>
</comment>
<dbReference type="SUPFAM" id="SSF55811">
    <property type="entry name" value="Nudix"/>
    <property type="match status" value="1"/>
</dbReference>
<evidence type="ECO:0000256" key="3">
    <source>
        <dbReference type="ARBA" id="ARBA00022723"/>
    </source>
</evidence>
<dbReference type="GO" id="GO:0010945">
    <property type="term" value="F:coenzyme A diphosphatase activity"/>
    <property type="evidence" value="ECO:0007669"/>
    <property type="project" value="InterPro"/>
</dbReference>
<evidence type="ECO:0000256" key="2">
    <source>
        <dbReference type="ARBA" id="ARBA00001946"/>
    </source>
</evidence>
<dbReference type="KEGG" id="vgo:GJW-30_1_00887"/>
<dbReference type="AlphaFoldDB" id="A0A0S3PQX6"/>
<name>A0A0S3PQX6_9BRAD</name>
<reference evidence="9 10" key="1">
    <citation type="submission" date="2015-08" db="EMBL/GenBank/DDBJ databases">
        <title>Investigation of the bacterial diversity of lava forest soil.</title>
        <authorList>
            <person name="Lee J.S."/>
        </authorList>
    </citation>
    <scope>NUCLEOTIDE SEQUENCE [LARGE SCALE GENOMIC DNA]</scope>
    <source>
        <strain evidence="9 10">GJW-30</strain>
    </source>
</reference>
<protein>
    <submittedName>
        <fullName evidence="9">Putative NUDIX hydrolase</fullName>
    </submittedName>
</protein>
<keyword evidence="3" id="KW-0479">Metal-binding</keyword>
<sequence>MSYPLNEFFRREVAERCAAFPRQVPVGDVAGLKQAAVALVLVEAKDDPGEAAFLLTRRPQTLRAHSGQYALPGGRCDPGETVTQTALRETEEELGLALPPENVLGMLDDFVTRSGYMIAPVVVWAGAGLTLTPNPDEIAHVFRIRIADIMRPNSFGFQESEATGRQEIHALINDDQVYAPTAAMIFQFREVLAGRATRVADLEQPLFAWR</sequence>
<dbReference type="InterPro" id="IPR000086">
    <property type="entry name" value="NUDIX_hydrolase_dom"/>
</dbReference>
<keyword evidence="5" id="KW-0460">Magnesium</keyword>
<dbReference type="InterPro" id="IPR015797">
    <property type="entry name" value="NUDIX_hydrolase-like_dom_sf"/>
</dbReference>
<evidence type="ECO:0000256" key="1">
    <source>
        <dbReference type="ARBA" id="ARBA00001936"/>
    </source>
</evidence>
<evidence type="ECO:0000256" key="4">
    <source>
        <dbReference type="ARBA" id="ARBA00022801"/>
    </source>
</evidence>
<dbReference type="RefSeq" id="WP_096352155.1">
    <property type="nucleotide sequence ID" value="NZ_AP014946.1"/>
</dbReference>
<dbReference type="CDD" id="cd03426">
    <property type="entry name" value="NUDIX_CoAse_Nudt7"/>
    <property type="match status" value="1"/>
</dbReference>